<accession>A0A2T4PUH0</accession>
<dbReference type="Pfam" id="PF04445">
    <property type="entry name" value="SAM_MT"/>
    <property type="match status" value="1"/>
</dbReference>
<dbReference type="PANTHER" id="PTHR36112:SF1">
    <property type="entry name" value="RIBOSOMAL RNA SMALL SUBUNIT METHYLTRANSFERASE J"/>
    <property type="match status" value="1"/>
</dbReference>
<comment type="caution">
    <text evidence="1">The sequence shown here is derived from an EMBL/GenBank/DDBJ whole genome shotgun (WGS) entry which is preliminary data.</text>
</comment>
<evidence type="ECO:0000313" key="1">
    <source>
        <dbReference type="EMBL" id="PTI30047.1"/>
    </source>
</evidence>
<dbReference type="GO" id="GO:0008990">
    <property type="term" value="F:rRNA (guanine-N2-)-methyltransferase activity"/>
    <property type="evidence" value="ECO:0007669"/>
    <property type="project" value="InterPro"/>
</dbReference>
<proteinExistence type="predicted"/>
<sequence length="273" mass="32013">MNTVTNVRLTTAVKSNASLYKQVEDAFSILSALDLVNHINVINRKKLTIRQLFQRDTTPLIVFESSGPKLYFTAETPIYFHLDTVKVKLQLMKQNKQPVLVEMVDYVAEDLPSFNFVDGTMGFGRDSYLILKIFKQATIYAIEQHPLIHYVISEGMKRYLDEETYKRIHFINDDYNKWVKRHPEVVDLLYLDKMFERTLDENDRMGELSKMTETDQEIVSVSDYKYLIVKAHYKSPTFKNLKVTQCIRKSTKTHYGLKINHKRLGHQYSAKLK</sequence>
<gene>
    <name evidence="1" type="ORF">BU072_05150</name>
</gene>
<dbReference type="EMBL" id="PZFK01000008">
    <property type="protein sequence ID" value="PTI30047.1"/>
    <property type="molecule type" value="Genomic_DNA"/>
</dbReference>
<dbReference type="AlphaFoldDB" id="A0A2T4PUH0"/>
<protein>
    <submittedName>
        <fullName evidence="1">Uncharacterized protein</fullName>
    </submittedName>
</protein>
<evidence type="ECO:0000313" key="2">
    <source>
        <dbReference type="Proteomes" id="UP000241209"/>
    </source>
</evidence>
<dbReference type="InterPro" id="IPR029063">
    <property type="entry name" value="SAM-dependent_MTases_sf"/>
</dbReference>
<dbReference type="Proteomes" id="UP000241209">
    <property type="component" value="Unassembled WGS sequence"/>
</dbReference>
<dbReference type="InterPro" id="IPR007536">
    <property type="entry name" value="16SrRNA_methylTrfase_J"/>
</dbReference>
<reference evidence="1 2" key="1">
    <citation type="journal article" date="2016" name="Front. Microbiol.">
        <title>Comprehensive Phylogenetic Analysis of Bovine Non-aureus Staphylococci Species Based on Whole-Genome Sequencing.</title>
        <authorList>
            <person name="Naushad S."/>
            <person name="Barkema H.W."/>
            <person name="Luby C."/>
            <person name="Condas L.A."/>
            <person name="Nobrega D.B."/>
            <person name="Carson D.A."/>
            <person name="De Buck J."/>
        </authorList>
    </citation>
    <scope>NUCLEOTIDE SEQUENCE [LARGE SCALE GENOMIC DNA]</scope>
    <source>
        <strain evidence="1 2">SNUC 2204</strain>
    </source>
</reference>
<name>A0A2T4PUH0_9STAP</name>
<dbReference type="Gene3D" id="3.40.50.150">
    <property type="entry name" value="Vaccinia Virus protein VP39"/>
    <property type="match status" value="1"/>
</dbReference>
<dbReference type="RefSeq" id="WP_107556878.1">
    <property type="nucleotide sequence ID" value="NZ_PZFF01000054.1"/>
</dbReference>
<dbReference type="STRING" id="1167632.GCA_000286335_01170"/>
<dbReference type="SUPFAM" id="SSF53335">
    <property type="entry name" value="S-adenosyl-L-methionine-dependent methyltransferases"/>
    <property type="match status" value="1"/>
</dbReference>
<organism evidence="1 2">
    <name type="scientific">Mammaliicoccus vitulinus</name>
    <dbReference type="NCBI Taxonomy" id="71237"/>
    <lineage>
        <taxon>Bacteria</taxon>
        <taxon>Bacillati</taxon>
        <taxon>Bacillota</taxon>
        <taxon>Bacilli</taxon>
        <taxon>Bacillales</taxon>
        <taxon>Staphylococcaceae</taxon>
        <taxon>Mammaliicoccus</taxon>
    </lineage>
</organism>
<dbReference type="OrthoDB" id="1653798at2"/>
<dbReference type="PANTHER" id="PTHR36112">
    <property type="entry name" value="RIBOSOMAL RNA SMALL SUBUNIT METHYLTRANSFERASE J"/>
    <property type="match status" value="1"/>
</dbReference>